<dbReference type="Pfam" id="PF07237">
    <property type="entry name" value="DUF1428"/>
    <property type="match status" value="1"/>
</dbReference>
<dbReference type="RefSeq" id="WP_056079194.1">
    <property type="nucleotide sequence ID" value="NZ_JALBWS010000012.1"/>
</dbReference>
<dbReference type="SUPFAM" id="SSF54909">
    <property type="entry name" value="Dimeric alpha+beta barrel"/>
    <property type="match status" value="1"/>
</dbReference>
<protein>
    <submittedName>
        <fullName evidence="1">DUF1428 domain-containing protein</fullName>
    </submittedName>
</protein>
<name>A0ABW0JVU7_9GAMM</name>
<evidence type="ECO:0000313" key="1">
    <source>
        <dbReference type="EMBL" id="MFC5440049.1"/>
    </source>
</evidence>
<accession>A0ABW0JVU7</accession>
<dbReference type="EMBL" id="JBHSMM010000001">
    <property type="protein sequence ID" value="MFC5440049.1"/>
    <property type="molecule type" value="Genomic_DNA"/>
</dbReference>
<reference evidence="2" key="1">
    <citation type="journal article" date="2019" name="Int. J. Syst. Evol. Microbiol.">
        <title>The Global Catalogue of Microorganisms (GCM) 10K type strain sequencing project: providing services to taxonomists for standard genome sequencing and annotation.</title>
        <authorList>
            <consortium name="The Broad Institute Genomics Platform"/>
            <consortium name="The Broad Institute Genome Sequencing Center for Infectious Disease"/>
            <person name="Wu L."/>
            <person name="Ma J."/>
        </authorList>
    </citation>
    <scope>NUCLEOTIDE SEQUENCE [LARGE SCALE GENOMIC DNA]</scope>
    <source>
        <strain evidence="2">KACC 12822</strain>
    </source>
</reference>
<dbReference type="PIRSF" id="PIRSF007028">
    <property type="entry name" value="UCP007028"/>
    <property type="match status" value="1"/>
</dbReference>
<gene>
    <name evidence="1" type="ORF">ACFPK0_08510</name>
</gene>
<organism evidence="1 2">
    <name type="scientific">Rhodanobacter ginsenosidimutans</name>
    <dbReference type="NCBI Taxonomy" id="490571"/>
    <lineage>
        <taxon>Bacteria</taxon>
        <taxon>Pseudomonadati</taxon>
        <taxon>Pseudomonadota</taxon>
        <taxon>Gammaproteobacteria</taxon>
        <taxon>Lysobacterales</taxon>
        <taxon>Rhodanobacteraceae</taxon>
        <taxon>Rhodanobacter</taxon>
    </lineage>
</organism>
<comment type="caution">
    <text evidence="1">The sequence shown here is derived from an EMBL/GenBank/DDBJ whole genome shotgun (WGS) entry which is preliminary data.</text>
</comment>
<evidence type="ECO:0000313" key="2">
    <source>
        <dbReference type="Proteomes" id="UP001596018"/>
    </source>
</evidence>
<dbReference type="InterPro" id="IPR011008">
    <property type="entry name" value="Dimeric_a/b-barrel"/>
</dbReference>
<proteinExistence type="predicted"/>
<sequence length="118" mass="13109">MPYIDGFVLAVPNARREAFTTHATTFDTILLEFGATRVMECWGDDVPDGKLTDFRRAVQATADESVVFSWIEWPDKATRDAGMAKFMKDPRLEGASDMPFDGQRMIFGGFVPVVSLPG</sequence>
<dbReference type="Proteomes" id="UP001596018">
    <property type="component" value="Unassembled WGS sequence"/>
</dbReference>
<dbReference type="InterPro" id="IPR009874">
    <property type="entry name" value="DUF1428"/>
</dbReference>
<dbReference type="Gene3D" id="3.30.70.100">
    <property type="match status" value="1"/>
</dbReference>
<keyword evidence="2" id="KW-1185">Reference proteome</keyword>